<dbReference type="PANTHER" id="PTHR43479">
    <property type="entry name" value="ACREF/ENVCD OPERON REPRESSOR-RELATED"/>
    <property type="match status" value="1"/>
</dbReference>
<dbReference type="SUPFAM" id="SSF46689">
    <property type="entry name" value="Homeodomain-like"/>
    <property type="match status" value="1"/>
</dbReference>
<dbReference type="GO" id="GO:0003677">
    <property type="term" value="F:DNA binding"/>
    <property type="evidence" value="ECO:0007669"/>
    <property type="project" value="UniProtKB-UniRule"/>
</dbReference>
<feature type="DNA-binding region" description="H-T-H motif" evidence="2">
    <location>
        <begin position="27"/>
        <end position="46"/>
    </location>
</feature>
<dbReference type="EMBL" id="PPRF01000075">
    <property type="protein sequence ID" value="PNZ25539.1"/>
    <property type="molecule type" value="Genomic_DNA"/>
</dbReference>
<dbReference type="OrthoDB" id="9810250at2"/>
<evidence type="ECO:0000256" key="1">
    <source>
        <dbReference type="ARBA" id="ARBA00023125"/>
    </source>
</evidence>
<keyword evidence="5" id="KW-1185">Reference proteome</keyword>
<evidence type="ECO:0000313" key="4">
    <source>
        <dbReference type="EMBL" id="PNZ25539.1"/>
    </source>
</evidence>
<dbReference type="RefSeq" id="WP_103358779.1">
    <property type="nucleotide sequence ID" value="NZ_CP113107.1"/>
</dbReference>
<proteinExistence type="predicted"/>
<protein>
    <submittedName>
        <fullName evidence="4">TetR/AcrR family transcriptional regulator</fullName>
    </submittedName>
</protein>
<dbReference type="PANTHER" id="PTHR43479:SF7">
    <property type="entry name" value="TETR-FAMILY TRANSCRIPTIONAL REGULATOR"/>
    <property type="match status" value="1"/>
</dbReference>
<dbReference type="InterPro" id="IPR001647">
    <property type="entry name" value="HTH_TetR"/>
</dbReference>
<dbReference type="InterPro" id="IPR009057">
    <property type="entry name" value="Homeodomain-like_sf"/>
</dbReference>
<comment type="caution">
    <text evidence="4">The sequence shown here is derived from an EMBL/GenBank/DDBJ whole genome shotgun (WGS) entry which is preliminary data.</text>
</comment>
<dbReference type="Pfam" id="PF00440">
    <property type="entry name" value="TetR_N"/>
    <property type="match status" value="1"/>
</dbReference>
<accession>A0A2K3YIX5</accession>
<dbReference type="Proteomes" id="UP000242752">
    <property type="component" value="Unassembled WGS sequence"/>
</dbReference>
<evidence type="ECO:0000313" key="5">
    <source>
        <dbReference type="Proteomes" id="UP000242752"/>
    </source>
</evidence>
<feature type="domain" description="HTH tetR-type" evidence="3">
    <location>
        <begin position="4"/>
        <end position="64"/>
    </location>
</feature>
<dbReference type="Gene3D" id="1.10.357.10">
    <property type="entry name" value="Tetracycline Repressor, domain 2"/>
    <property type="match status" value="1"/>
</dbReference>
<dbReference type="Pfam" id="PF14278">
    <property type="entry name" value="TetR_C_8"/>
    <property type="match status" value="1"/>
</dbReference>
<reference evidence="4 5" key="1">
    <citation type="submission" date="2017-08" db="EMBL/GenBank/DDBJ databases">
        <title>Draft genome sequences of 64 type strains of genus Staph aureus.</title>
        <authorList>
            <person name="Cole K."/>
            <person name="Golubchik T."/>
            <person name="Russell J."/>
            <person name="Foster D."/>
            <person name="Llewelyn M."/>
            <person name="Wilson D."/>
            <person name="Crook D."/>
            <person name="Paul J."/>
        </authorList>
    </citation>
    <scope>NUCLEOTIDE SEQUENCE [LARGE SCALE GENOMIC DNA]</scope>
    <source>
        <strain evidence="4 5">DSM 21968</strain>
    </source>
</reference>
<keyword evidence="1 2" id="KW-0238">DNA-binding</keyword>
<organism evidence="4 5">
    <name type="scientific">Staphylococcus rostri</name>
    <dbReference type="NCBI Taxonomy" id="522262"/>
    <lineage>
        <taxon>Bacteria</taxon>
        <taxon>Bacillati</taxon>
        <taxon>Bacillota</taxon>
        <taxon>Bacilli</taxon>
        <taxon>Bacillales</taxon>
        <taxon>Staphylococcaceae</taxon>
        <taxon>Staphylococcus</taxon>
    </lineage>
</organism>
<dbReference type="PROSITE" id="PS50977">
    <property type="entry name" value="HTH_TETR_2"/>
    <property type="match status" value="1"/>
</dbReference>
<dbReference type="InterPro" id="IPR039532">
    <property type="entry name" value="TetR_C_Firmicutes"/>
</dbReference>
<dbReference type="AlphaFoldDB" id="A0A2K3YIX5"/>
<name>A0A2K3YIX5_9STAP</name>
<gene>
    <name evidence="4" type="ORF">CD122_09710</name>
</gene>
<evidence type="ECO:0000259" key="3">
    <source>
        <dbReference type="PROSITE" id="PS50977"/>
    </source>
</evidence>
<evidence type="ECO:0000256" key="2">
    <source>
        <dbReference type="PROSITE-ProRule" id="PRU00335"/>
    </source>
</evidence>
<sequence length="185" mass="22310">MTKTKAYYEICKALIRLLEHDDFEAITIKEICAESGVHRSTFYAHFEDKYQLLEVIKQYHMKRYKRIMASTTYTLENSTLKETKARILKSFRLLFRYILRYESFFKTILVTNPQQDIVRDYMRYTQQTYTAMLQALPEMQHSDYFIYYTIGGELAIVYKWLSTNCHESPEEMAEILYHNLIKINR</sequence>
<dbReference type="InterPro" id="IPR050624">
    <property type="entry name" value="HTH-type_Tx_Regulator"/>
</dbReference>